<evidence type="ECO:0000256" key="6">
    <source>
        <dbReference type="ARBA" id="ARBA00022692"/>
    </source>
</evidence>
<evidence type="ECO:0000256" key="11">
    <source>
        <dbReference type="ARBA" id="ARBA00023136"/>
    </source>
</evidence>
<evidence type="ECO:0000256" key="4">
    <source>
        <dbReference type="ARBA" id="ARBA00022452"/>
    </source>
</evidence>
<dbReference type="GO" id="GO:0015288">
    <property type="term" value="F:porin activity"/>
    <property type="evidence" value="ECO:0007669"/>
    <property type="project" value="UniProtKB-KW"/>
</dbReference>
<protein>
    <submittedName>
        <fullName evidence="17">Uncharacterized protein</fullName>
    </submittedName>
</protein>
<dbReference type="Pfam" id="PF22461">
    <property type="entry name" value="SLBB_2"/>
    <property type="match status" value="2"/>
</dbReference>
<dbReference type="Pfam" id="PF02563">
    <property type="entry name" value="Poly_export"/>
    <property type="match status" value="1"/>
</dbReference>
<dbReference type="Gene3D" id="3.10.560.10">
    <property type="entry name" value="Outer membrane lipoprotein wza domain like"/>
    <property type="match status" value="2"/>
</dbReference>
<dbReference type="InterPro" id="IPR049712">
    <property type="entry name" value="Poly_export"/>
</dbReference>
<dbReference type="Gene3D" id="3.30.1950.10">
    <property type="entry name" value="wza like domain"/>
    <property type="match status" value="1"/>
</dbReference>
<evidence type="ECO:0000313" key="17">
    <source>
        <dbReference type="EMBL" id="CAB3810315.1"/>
    </source>
</evidence>
<keyword evidence="3" id="KW-0813">Transport</keyword>
<evidence type="ECO:0000256" key="2">
    <source>
        <dbReference type="ARBA" id="ARBA00009450"/>
    </source>
</evidence>
<keyword evidence="6" id="KW-0812">Transmembrane</keyword>
<keyword evidence="5" id="KW-0762">Sugar transport</keyword>
<comment type="subcellular location">
    <subcellularLocation>
        <location evidence="1">Cell outer membrane</location>
        <topology evidence="1">Multi-pass membrane protein</topology>
    </subcellularLocation>
</comment>
<feature type="domain" description="SLBB" evidence="16">
    <location>
        <begin position="280"/>
        <end position="361"/>
    </location>
</feature>
<dbReference type="Proteomes" id="UP000494252">
    <property type="component" value="Unassembled WGS sequence"/>
</dbReference>
<evidence type="ECO:0000256" key="3">
    <source>
        <dbReference type="ARBA" id="ARBA00022448"/>
    </source>
</evidence>
<dbReference type="GO" id="GO:0046930">
    <property type="term" value="C:pore complex"/>
    <property type="evidence" value="ECO:0007669"/>
    <property type="project" value="UniProtKB-KW"/>
</dbReference>
<sequence length="391" mass="41693">MKQLKSRCYVLPRSGIKVFSMSRLAGVAALQLALAACSIAPGMKMQQSATLPVSGAAGQAQTEKLPVPTTEITLSSIDQISSETEHRSDASISALLAHAQAYTVGPGDVLQITVWDHPELAAALGAQPPANARTYDPPPGFVIDEKGYLRFPYVGSLRVEGMTIDEVQQRLTEQLGKSFHNPQVTARIASFRAKQVYVDGEVRTPGAQAINDVPTTLYDAISHAGGFSSAADQSRITLTRNGQSYDINFTKMLQRGLNPSKIMLRPGDLVRVAAREENGVFVLGEVGKPLTALPQRSGQLTLSDAISQAGSINSTTADAAQLYVIRGVGKGAHVYHLDAASPVSMVLANRFELQPKDIVYVDGNGLVRFSRVLNLLLPGITAGLYAGLVTK</sequence>
<feature type="domain" description="Polysaccharide export protein N-terminal" evidence="15">
    <location>
        <begin position="99"/>
        <end position="188"/>
    </location>
</feature>
<evidence type="ECO:0000256" key="9">
    <source>
        <dbReference type="ARBA" id="ARBA00023065"/>
    </source>
</evidence>
<dbReference type="EMBL" id="CADIKI010000034">
    <property type="protein sequence ID" value="CAB3810315.1"/>
    <property type="molecule type" value="Genomic_DNA"/>
</dbReference>
<dbReference type="PANTHER" id="PTHR33619:SF3">
    <property type="entry name" value="POLYSACCHARIDE EXPORT PROTEIN GFCE-RELATED"/>
    <property type="match status" value="1"/>
</dbReference>
<dbReference type="GO" id="GO:0006811">
    <property type="term" value="P:monoatomic ion transport"/>
    <property type="evidence" value="ECO:0007669"/>
    <property type="project" value="UniProtKB-KW"/>
</dbReference>
<keyword evidence="9" id="KW-0406">Ion transport</keyword>
<proteinExistence type="inferred from homology"/>
<keyword evidence="18" id="KW-1185">Reference proteome</keyword>
<evidence type="ECO:0000256" key="14">
    <source>
        <dbReference type="ARBA" id="ARBA00023288"/>
    </source>
</evidence>
<keyword evidence="13" id="KW-0998">Cell outer membrane</keyword>
<evidence type="ECO:0000313" key="18">
    <source>
        <dbReference type="Proteomes" id="UP000494252"/>
    </source>
</evidence>
<dbReference type="InterPro" id="IPR003715">
    <property type="entry name" value="Poly_export_N"/>
</dbReference>
<evidence type="ECO:0000256" key="10">
    <source>
        <dbReference type="ARBA" id="ARBA00023114"/>
    </source>
</evidence>
<keyword evidence="8" id="KW-0625">Polysaccharide transport</keyword>
<dbReference type="InterPro" id="IPR054765">
    <property type="entry name" value="SLBB_dom"/>
</dbReference>
<comment type="similarity">
    <text evidence="2">Belongs to the BexD/CtrA/VexA family.</text>
</comment>
<name>A0A6J5H0D0_9BURK</name>
<dbReference type="GO" id="GO:0015159">
    <property type="term" value="F:polysaccharide transmembrane transporter activity"/>
    <property type="evidence" value="ECO:0007669"/>
    <property type="project" value="InterPro"/>
</dbReference>
<keyword evidence="10" id="KW-0626">Porin</keyword>
<keyword evidence="14" id="KW-0449">Lipoprotein</keyword>
<keyword evidence="11" id="KW-0472">Membrane</keyword>
<evidence type="ECO:0000256" key="1">
    <source>
        <dbReference type="ARBA" id="ARBA00004571"/>
    </source>
</evidence>
<dbReference type="AlphaFoldDB" id="A0A6J5H0D0"/>
<keyword evidence="12" id="KW-0564">Palmitate</keyword>
<dbReference type="GO" id="GO:0009279">
    <property type="term" value="C:cell outer membrane"/>
    <property type="evidence" value="ECO:0007669"/>
    <property type="project" value="UniProtKB-SubCell"/>
</dbReference>
<keyword evidence="4" id="KW-1134">Transmembrane beta strand</keyword>
<evidence type="ECO:0000256" key="5">
    <source>
        <dbReference type="ARBA" id="ARBA00022597"/>
    </source>
</evidence>
<organism evidence="17 18">
    <name type="scientific">Paraburkholderia fynbosensis</name>
    <dbReference type="NCBI Taxonomy" id="1200993"/>
    <lineage>
        <taxon>Bacteria</taxon>
        <taxon>Pseudomonadati</taxon>
        <taxon>Pseudomonadota</taxon>
        <taxon>Betaproteobacteria</taxon>
        <taxon>Burkholderiales</taxon>
        <taxon>Burkholderiaceae</taxon>
        <taxon>Paraburkholderia</taxon>
    </lineage>
</organism>
<evidence type="ECO:0000256" key="12">
    <source>
        <dbReference type="ARBA" id="ARBA00023139"/>
    </source>
</evidence>
<dbReference type="PANTHER" id="PTHR33619">
    <property type="entry name" value="POLYSACCHARIDE EXPORT PROTEIN GFCE-RELATED"/>
    <property type="match status" value="1"/>
</dbReference>
<keyword evidence="7" id="KW-0732">Signal</keyword>
<evidence type="ECO:0000256" key="13">
    <source>
        <dbReference type="ARBA" id="ARBA00023237"/>
    </source>
</evidence>
<feature type="domain" description="SLBB" evidence="16">
    <location>
        <begin position="194"/>
        <end position="272"/>
    </location>
</feature>
<evidence type="ECO:0000259" key="15">
    <source>
        <dbReference type="Pfam" id="PF02563"/>
    </source>
</evidence>
<evidence type="ECO:0000256" key="8">
    <source>
        <dbReference type="ARBA" id="ARBA00023047"/>
    </source>
</evidence>
<gene>
    <name evidence="17" type="ORF">LMG27177_07134</name>
</gene>
<accession>A0A6J5H0D0</accession>
<reference evidence="17 18" key="1">
    <citation type="submission" date="2020-04" db="EMBL/GenBank/DDBJ databases">
        <authorList>
            <person name="De Canck E."/>
        </authorList>
    </citation>
    <scope>NUCLEOTIDE SEQUENCE [LARGE SCALE GENOMIC DNA]</scope>
    <source>
        <strain evidence="17 18">LMG 27177</strain>
    </source>
</reference>
<evidence type="ECO:0000259" key="16">
    <source>
        <dbReference type="Pfam" id="PF22461"/>
    </source>
</evidence>
<evidence type="ECO:0000256" key="7">
    <source>
        <dbReference type="ARBA" id="ARBA00022729"/>
    </source>
</evidence>